<evidence type="ECO:0000313" key="2">
    <source>
        <dbReference type="Proteomes" id="UP001163603"/>
    </source>
</evidence>
<gene>
    <name evidence="1" type="ORF">Pint_33025</name>
</gene>
<protein>
    <submittedName>
        <fullName evidence="1">Uncharacterized protein</fullName>
    </submittedName>
</protein>
<organism evidence="1 2">
    <name type="scientific">Pistacia integerrima</name>
    <dbReference type="NCBI Taxonomy" id="434235"/>
    <lineage>
        <taxon>Eukaryota</taxon>
        <taxon>Viridiplantae</taxon>
        <taxon>Streptophyta</taxon>
        <taxon>Embryophyta</taxon>
        <taxon>Tracheophyta</taxon>
        <taxon>Spermatophyta</taxon>
        <taxon>Magnoliopsida</taxon>
        <taxon>eudicotyledons</taxon>
        <taxon>Gunneridae</taxon>
        <taxon>Pentapetalae</taxon>
        <taxon>rosids</taxon>
        <taxon>malvids</taxon>
        <taxon>Sapindales</taxon>
        <taxon>Anacardiaceae</taxon>
        <taxon>Pistacia</taxon>
    </lineage>
</organism>
<sequence length="58" mass="6689">MDSMDQVTKEMTQNDRSRPPPVACAVIDALLRVRISEDHFMQMCSVCKEEFEVEGEVR</sequence>
<proteinExistence type="predicted"/>
<comment type="caution">
    <text evidence="1">The sequence shown here is derived from an EMBL/GenBank/DDBJ whole genome shotgun (WGS) entry which is preliminary data.</text>
</comment>
<dbReference type="EMBL" id="CM047749">
    <property type="protein sequence ID" value="KAJ0011458.1"/>
    <property type="molecule type" value="Genomic_DNA"/>
</dbReference>
<name>A0ACC0X9K1_9ROSI</name>
<evidence type="ECO:0000313" key="1">
    <source>
        <dbReference type="EMBL" id="KAJ0011458.1"/>
    </source>
</evidence>
<keyword evidence="2" id="KW-1185">Reference proteome</keyword>
<dbReference type="Proteomes" id="UP001163603">
    <property type="component" value="Chromosome 14"/>
</dbReference>
<accession>A0ACC0X9K1</accession>
<reference evidence="2" key="1">
    <citation type="journal article" date="2023" name="G3 (Bethesda)">
        <title>Genome assembly and association tests identify interacting loci associated with vigor, precocity, and sex in interspecific pistachio rootstocks.</title>
        <authorList>
            <person name="Palmer W."/>
            <person name="Jacygrad E."/>
            <person name="Sagayaradj S."/>
            <person name="Cavanaugh K."/>
            <person name="Han R."/>
            <person name="Bertier L."/>
            <person name="Beede B."/>
            <person name="Kafkas S."/>
            <person name="Golino D."/>
            <person name="Preece J."/>
            <person name="Michelmore R."/>
        </authorList>
    </citation>
    <scope>NUCLEOTIDE SEQUENCE [LARGE SCALE GENOMIC DNA]</scope>
</reference>